<reference evidence="2 3" key="1">
    <citation type="submission" date="2024-10" db="EMBL/GenBank/DDBJ databases">
        <title>The Natural Products Discovery Center: Release of the First 8490 Sequenced Strains for Exploring Actinobacteria Biosynthetic Diversity.</title>
        <authorList>
            <person name="Kalkreuter E."/>
            <person name="Kautsar S.A."/>
            <person name="Yang D."/>
            <person name="Bader C.D."/>
            <person name="Teijaro C.N."/>
            <person name="Fluegel L."/>
            <person name="Davis C.M."/>
            <person name="Simpson J.R."/>
            <person name="Lauterbach L."/>
            <person name="Steele A.D."/>
            <person name="Gui C."/>
            <person name="Meng S."/>
            <person name="Li G."/>
            <person name="Viehrig K."/>
            <person name="Ye F."/>
            <person name="Su P."/>
            <person name="Kiefer A.F."/>
            <person name="Nichols A."/>
            <person name="Cepeda A.J."/>
            <person name="Yan W."/>
            <person name="Fan B."/>
            <person name="Jiang Y."/>
            <person name="Adhikari A."/>
            <person name="Zheng C.-J."/>
            <person name="Schuster L."/>
            <person name="Cowan T.M."/>
            <person name="Smanski M.J."/>
            <person name="Chevrette M.G."/>
            <person name="De Carvalho L.P.S."/>
            <person name="Shen B."/>
        </authorList>
    </citation>
    <scope>NUCLEOTIDE SEQUENCE [LARGE SCALE GENOMIC DNA]</scope>
    <source>
        <strain evidence="2 3">NPDC002173</strain>
    </source>
</reference>
<keyword evidence="1" id="KW-0732">Signal</keyword>
<dbReference type="InterPro" id="IPR009003">
    <property type="entry name" value="Peptidase_S1_PA"/>
</dbReference>
<dbReference type="EC" id="3.4.21.-" evidence="2"/>
<keyword evidence="3" id="KW-1185">Reference proteome</keyword>
<dbReference type="InterPro" id="IPR043504">
    <property type="entry name" value="Peptidase_S1_PA_chymotrypsin"/>
</dbReference>
<dbReference type="EMBL" id="JBIASD010000019">
    <property type="protein sequence ID" value="MFF3669171.1"/>
    <property type="molecule type" value="Genomic_DNA"/>
</dbReference>
<protein>
    <submittedName>
        <fullName evidence="2">Trypsin-like serine peptidase</fullName>
        <ecNumber evidence="2">3.4.21.-</ecNumber>
    </submittedName>
</protein>
<sequence length="365" mass="38726">MFRRLTSGLVGGFAAASAVAVLSVPVPATPAAAVAASVPPKSLKGDVSSYALAATQADMLKVASYWSPDRLKRASSYEPKTKPSPTASATTSAAELGKASAPLRAPAIAPTPDAPPMVGKVFFKVDDKEYWCSASAVHSAYKNLVATAGHCTYSLARDKPVENWIFIPSYANGATSAGIFVGHTLYMHQDFQGQGDFDRDYAFVTVYPGFTWQPYTEAGKVKYRSASVGPLEDRVGAFRFAWNKGSGLNVRVFGYPAGAHPDGSRPYNGQELKTCSNATEKKTVSAPTWQLEHGVRLAGCGFTSGASGGPWVIGYDSAKHTGWINGVTSLTWNLNGDGKVDAVSTPYFNTIAQRVYLQAARQATS</sequence>
<evidence type="ECO:0000313" key="2">
    <source>
        <dbReference type="EMBL" id="MFF3669171.1"/>
    </source>
</evidence>
<evidence type="ECO:0000256" key="1">
    <source>
        <dbReference type="SAM" id="SignalP"/>
    </source>
</evidence>
<name>A0ABW6SW54_9ACTN</name>
<dbReference type="GO" id="GO:0016787">
    <property type="term" value="F:hydrolase activity"/>
    <property type="evidence" value="ECO:0007669"/>
    <property type="project" value="UniProtKB-KW"/>
</dbReference>
<feature type="signal peptide" evidence="1">
    <location>
        <begin position="1"/>
        <end position="28"/>
    </location>
</feature>
<organism evidence="2 3">
    <name type="scientific">Microtetraspora malaysiensis</name>
    <dbReference type="NCBI Taxonomy" id="161358"/>
    <lineage>
        <taxon>Bacteria</taxon>
        <taxon>Bacillati</taxon>
        <taxon>Actinomycetota</taxon>
        <taxon>Actinomycetes</taxon>
        <taxon>Streptosporangiales</taxon>
        <taxon>Streptosporangiaceae</taxon>
        <taxon>Microtetraspora</taxon>
    </lineage>
</organism>
<accession>A0ABW6SW54</accession>
<dbReference type="Proteomes" id="UP001602013">
    <property type="component" value="Unassembled WGS sequence"/>
</dbReference>
<comment type="caution">
    <text evidence="2">The sequence shown here is derived from an EMBL/GenBank/DDBJ whole genome shotgun (WGS) entry which is preliminary data.</text>
</comment>
<dbReference type="SUPFAM" id="SSF50494">
    <property type="entry name" value="Trypsin-like serine proteases"/>
    <property type="match status" value="1"/>
</dbReference>
<dbReference type="Gene3D" id="2.40.10.10">
    <property type="entry name" value="Trypsin-like serine proteases"/>
    <property type="match status" value="2"/>
</dbReference>
<feature type="chain" id="PRO_5046520054" evidence="1">
    <location>
        <begin position="29"/>
        <end position="365"/>
    </location>
</feature>
<evidence type="ECO:0000313" key="3">
    <source>
        <dbReference type="Proteomes" id="UP001602013"/>
    </source>
</evidence>
<proteinExistence type="predicted"/>
<keyword evidence="2" id="KW-0378">Hydrolase</keyword>
<dbReference type="RefSeq" id="WP_387415069.1">
    <property type="nucleotide sequence ID" value="NZ_JBIASD010000019.1"/>
</dbReference>
<gene>
    <name evidence="2" type="ORF">ACFYXI_26635</name>
</gene>